<dbReference type="Pfam" id="PF00808">
    <property type="entry name" value="CBFD_NFYB_HMF"/>
    <property type="match status" value="1"/>
</dbReference>
<keyword evidence="7" id="KW-1185">Reference proteome</keyword>
<dbReference type="GO" id="GO:0001228">
    <property type="term" value="F:DNA-binding transcription activator activity, RNA polymerase II-specific"/>
    <property type="evidence" value="ECO:0007669"/>
    <property type="project" value="InterPro"/>
</dbReference>
<dbReference type="InterPro" id="IPR027113">
    <property type="entry name" value="Transc_fact_NFYB/HAP3"/>
</dbReference>
<organism evidence="6 7">
    <name type="scientific">Erythranthe guttata</name>
    <name type="common">Yellow monkey flower</name>
    <name type="synonym">Mimulus guttatus</name>
    <dbReference type="NCBI Taxonomy" id="4155"/>
    <lineage>
        <taxon>Eukaryota</taxon>
        <taxon>Viridiplantae</taxon>
        <taxon>Streptophyta</taxon>
        <taxon>Embryophyta</taxon>
        <taxon>Tracheophyta</taxon>
        <taxon>Spermatophyta</taxon>
        <taxon>Magnoliopsida</taxon>
        <taxon>eudicotyledons</taxon>
        <taxon>Gunneridae</taxon>
        <taxon>Pentapetalae</taxon>
        <taxon>asterids</taxon>
        <taxon>lamiids</taxon>
        <taxon>Lamiales</taxon>
        <taxon>Phrymaceae</taxon>
        <taxon>Erythranthe</taxon>
    </lineage>
</organism>
<dbReference type="InterPro" id="IPR003958">
    <property type="entry name" value="CBFA_NFYB_domain"/>
</dbReference>
<dbReference type="GO" id="GO:0046982">
    <property type="term" value="F:protein heterodimerization activity"/>
    <property type="evidence" value="ECO:0007669"/>
    <property type="project" value="InterPro"/>
</dbReference>
<dbReference type="GO" id="GO:0016602">
    <property type="term" value="C:CCAAT-binding factor complex"/>
    <property type="evidence" value="ECO:0000318"/>
    <property type="project" value="GO_Central"/>
</dbReference>
<name>A0A022RVH4_ERYGU</name>
<feature type="non-terminal residue" evidence="6">
    <location>
        <position position="174"/>
    </location>
</feature>
<accession>A0A022RVH4</accession>
<dbReference type="Gene3D" id="1.10.20.10">
    <property type="entry name" value="Histone, subunit A"/>
    <property type="match status" value="1"/>
</dbReference>
<evidence type="ECO:0000259" key="5">
    <source>
        <dbReference type="Pfam" id="PF00808"/>
    </source>
</evidence>
<dbReference type="PANTHER" id="PTHR11064">
    <property type="entry name" value="CCAAT-BINDING TRANSCRIPTION FACTOR-RELATED"/>
    <property type="match status" value="1"/>
</dbReference>
<evidence type="ECO:0000313" key="7">
    <source>
        <dbReference type="Proteomes" id="UP000030748"/>
    </source>
</evidence>
<proteinExistence type="inferred from homology"/>
<dbReference type="SUPFAM" id="SSF47113">
    <property type="entry name" value="Histone-fold"/>
    <property type="match status" value="1"/>
</dbReference>
<dbReference type="PRINTS" id="PR00615">
    <property type="entry name" value="CCAATSUBUNTA"/>
</dbReference>
<dbReference type="CDD" id="cd22907">
    <property type="entry name" value="HFD_NFYB"/>
    <property type="match status" value="1"/>
</dbReference>
<evidence type="ECO:0000256" key="3">
    <source>
        <dbReference type="ARBA" id="ARBA00023163"/>
    </source>
</evidence>
<keyword evidence="3" id="KW-0804">Transcription</keyword>
<evidence type="ECO:0000256" key="1">
    <source>
        <dbReference type="ARBA" id="ARBA00009053"/>
    </source>
</evidence>
<dbReference type="PANTHER" id="PTHR11064:SF115">
    <property type="entry name" value="NUCLEAR TRANSCRIPTION FACTOR Y SUBUNIT B-9"/>
    <property type="match status" value="1"/>
</dbReference>
<dbReference type="GO" id="GO:0006357">
    <property type="term" value="P:regulation of transcription by RNA polymerase II"/>
    <property type="evidence" value="ECO:0000318"/>
    <property type="project" value="GO_Central"/>
</dbReference>
<evidence type="ECO:0000256" key="4">
    <source>
        <dbReference type="SAM" id="MobiDB-lite"/>
    </source>
</evidence>
<dbReference type="STRING" id="4155.A0A022RVH4"/>
<dbReference type="InterPro" id="IPR009072">
    <property type="entry name" value="Histone-fold"/>
</dbReference>
<sequence length="174" mass="18469">MEIGGNSNNHHKDTTRASASASENKYWSENVTKHSAGVLRRALPPAAKISHDVKEIIQECVSVFISFVTSEANENVHREYKKTIHPEDVITAMGSLGFDDYVDAHQPSTAPVAPPVPPPPPAPLVVMGDGPGGGDGEGSPSSGGFCFKLNTNRILLSSPNSAQVIPRSSMAKVR</sequence>
<protein>
    <recommendedName>
        <fullName evidence="5">Transcription factor CBF/NF-Y/archaeal histone domain-containing protein</fullName>
    </recommendedName>
</protein>
<dbReference type="EMBL" id="KI630222">
    <property type="protein sequence ID" value="EYU44059.1"/>
    <property type="molecule type" value="Genomic_DNA"/>
</dbReference>
<feature type="domain" description="Transcription factor CBF/NF-Y/archaeal histone" evidence="5">
    <location>
        <begin position="39"/>
        <end position="93"/>
    </location>
</feature>
<evidence type="ECO:0000313" key="6">
    <source>
        <dbReference type="EMBL" id="EYU44059.1"/>
    </source>
</evidence>
<reference evidence="6 7" key="1">
    <citation type="journal article" date="2013" name="Proc. Natl. Acad. Sci. U.S.A.">
        <title>Fine-scale variation in meiotic recombination in Mimulus inferred from population shotgun sequencing.</title>
        <authorList>
            <person name="Hellsten U."/>
            <person name="Wright K.M."/>
            <person name="Jenkins J."/>
            <person name="Shu S."/>
            <person name="Yuan Y."/>
            <person name="Wessler S.R."/>
            <person name="Schmutz J."/>
            <person name="Willis J.H."/>
            <person name="Rokhsar D.S."/>
        </authorList>
    </citation>
    <scope>NUCLEOTIDE SEQUENCE [LARGE SCALE GENOMIC DNA]</scope>
    <source>
        <strain evidence="7">cv. DUN x IM62</strain>
    </source>
</reference>
<dbReference type="Proteomes" id="UP000030748">
    <property type="component" value="Unassembled WGS sequence"/>
</dbReference>
<dbReference type="AlphaFoldDB" id="A0A022RVH4"/>
<gene>
    <name evidence="6" type="ORF">MIMGU_mgv1a025885mg</name>
</gene>
<feature type="region of interest" description="Disordered" evidence="4">
    <location>
        <begin position="1"/>
        <end position="25"/>
    </location>
</feature>
<keyword evidence="2" id="KW-0805">Transcription regulation</keyword>
<dbReference type="GO" id="GO:0000981">
    <property type="term" value="F:DNA-binding transcription factor activity, RNA polymerase II-specific"/>
    <property type="evidence" value="ECO:0000318"/>
    <property type="project" value="GO_Central"/>
</dbReference>
<feature type="compositionally biased region" description="Polar residues" evidence="4">
    <location>
        <begin position="16"/>
        <end position="25"/>
    </location>
</feature>
<comment type="similarity">
    <text evidence="1">Belongs to the NFYB/HAP3 subunit family.</text>
</comment>
<evidence type="ECO:0000256" key="2">
    <source>
        <dbReference type="ARBA" id="ARBA00023015"/>
    </source>
</evidence>